<dbReference type="Proteomes" id="UP001583193">
    <property type="component" value="Unassembled WGS sequence"/>
</dbReference>
<keyword evidence="2" id="KW-1185">Reference proteome</keyword>
<proteinExistence type="predicted"/>
<sequence>MSVTDNHNEAEKKKKCLVRGALSIQDNITLEAMNGNIIAAHTFMLTSMKLTLAKNLVSVLDKNLVKLSVKEATLARLRTVILCHKDTHMVMPTLEATQEEYLVIEGDIQFLLVQE</sequence>
<accession>A0ABR3Y9I0</accession>
<evidence type="ECO:0008006" key="3">
    <source>
        <dbReference type="Google" id="ProtNLM"/>
    </source>
</evidence>
<reference evidence="1 2" key="1">
    <citation type="journal article" date="2024" name="IMA Fungus">
        <title>IMA Genome - F19 : A genome assembly and annotation guide to empower mycologists, including annotated draft genome sequences of Ceratocystis pirilliformis, Diaporthe australafricana, Fusarium ophioides, Paecilomyces lecythidis, and Sporothrix stenoceras.</title>
        <authorList>
            <person name="Aylward J."/>
            <person name="Wilson A.M."/>
            <person name="Visagie C.M."/>
            <person name="Spraker J."/>
            <person name="Barnes I."/>
            <person name="Buitendag C."/>
            <person name="Ceriani C."/>
            <person name="Del Mar Angel L."/>
            <person name="du Plessis D."/>
            <person name="Fuchs T."/>
            <person name="Gasser K."/>
            <person name="Kramer D."/>
            <person name="Li W."/>
            <person name="Munsamy K."/>
            <person name="Piso A."/>
            <person name="Price J.L."/>
            <person name="Sonnekus B."/>
            <person name="Thomas C."/>
            <person name="van der Nest A."/>
            <person name="van Dijk A."/>
            <person name="van Heerden A."/>
            <person name="van Vuuren N."/>
            <person name="Yilmaz N."/>
            <person name="Duong T.A."/>
            <person name="van der Merwe N.A."/>
            <person name="Wingfield M.J."/>
            <person name="Wingfield B.D."/>
        </authorList>
    </citation>
    <scope>NUCLEOTIDE SEQUENCE [LARGE SCALE GENOMIC DNA]</scope>
    <source>
        <strain evidence="1 2">CMW 18167</strain>
    </source>
</reference>
<dbReference type="EMBL" id="JAVDPF010000004">
    <property type="protein sequence ID" value="KAL1884443.1"/>
    <property type="molecule type" value="Genomic_DNA"/>
</dbReference>
<evidence type="ECO:0000313" key="2">
    <source>
        <dbReference type="Proteomes" id="UP001583193"/>
    </source>
</evidence>
<evidence type="ECO:0000313" key="1">
    <source>
        <dbReference type="EMBL" id="KAL1884443.1"/>
    </source>
</evidence>
<organism evidence="1 2">
    <name type="scientific">Paecilomyces lecythidis</name>
    <dbReference type="NCBI Taxonomy" id="3004212"/>
    <lineage>
        <taxon>Eukaryota</taxon>
        <taxon>Fungi</taxon>
        <taxon>Dikarya</taxon>
        <taxon>Ascomycota</taxon>
        <taxon>Pezizomycotina</taxon>
        <taxon>Eurotiomycetes</taxon>
        <taxon>Eurotiomycetidae</taxon>
        <taxon>Eurotiales</taxon>
        <taxon>Thermoascaceae</taxon>
        <taxon>Paecilomyces</taxon>
    </lineage>
</organism>
<name>A0ABR3Y9I0_9EURO</name>
<protein>
    <recommendedName>
        <fullName evidence="3">BTB domain-containing protein</fullName>
    </recommendedName>
</protein>
<gene>
    <name evidence="1" type="ORF">Plec18167_002031</name>
</gene>
<comment type="caution">
    <text evidence="1">The sequence shown here is derived from an EMBL/GenBank/DDBJ whole genome shotgun (WGS) entry which is preliminary data.</text>
</comment>